<dbReference type="RefSeq" id="WP_090184645.1">
    <property type="nucleotide sequence ID" value="NZ_LT629705.1"/>
</dbReference>
<evidence type="ECO:0000256" key="7">
    <source>
        <dbReference type="ARBA" id="ARBA00023048"/>
    </source>
</evidence>
<evidence type="ECO:0000256" key="1">
    <source>
        <dbReference type="ARBA" id="ARBA00006811"/>
    </source>
</evidence>
<evidence type="ECO:0000256" key="6">
    <source>
        <dbReference type="ARBA" id="ARBA00023022"/>
    </source>
</evidence>
<name>A0A1H0PTX3_9PSED</name>
<evidence type="ECO:0000256" key="2">
    <source>
        <dbReference type="ARBA" id="ARBA00022529"/>
    </source>
</evidence>
<reference evidence="10 11" key="1">
    <citation type="submission" date="2016-10" db="EMBL/GenBank/DDBJ databases">
        <authorList>
            <person name="de Groot N.N."/>
        </authorList>
    </citation>
    <scope>NUCLEOTIDE SEQUENCE [LARGE SCALE GENOMIC DNA]</scope>
    <source>
        <strain evidence="10 11">CECT 7543</strain>
    </source>
</reference>
<evidence type="ECO:0000256" key="5">
    <source>
        <dbReference type="ARBA" id="ARBA00022801"/>
    </source>
</evidence>
<keyword evidence="7" id="KW-0078">Bacteriocin</keyword>
<proteinExistence type="inferred from homology"/>
<feature type="region of interest" description="Disordered" evidence="8">
    <location>
        <begin position="1"/>
        <end position="64"/>
    </location>
</feature>
<organism evidence="10 11">
    <name type="scientific">Pseudomonas arsenicoxydans</name>
    <dbReference type="NCBI Taxonomy" id="702115"/>
    <lineage>
        <taxon>Bacteria</taxon>
        <taxon>Pseudomonadati</taxon>
        <taxon>Pseudomonadota</taxon>
        <taxon>Gammaproteobacteria</taxon>
        <taxon>Pseudomonadales</taxon>
        <taxon>Pseudomonadaceae</taxon>
        <taxon>Pseudomonas</taxon>
    </lineage>
</organism>
<keyword evidence="6" id="KW-0044">Antibiotic</keyword>
<dbReference type="InterPro" id="IPR037146">
    <property type="entry name" value="Colicin/pyocin_DNase_dom_sf"/>
</dbReference>
<gene>
    <name evidence="10" type="ORF">SAMN04489798_4651</name>
</gene>
<dbReference type="SUPFAM" id="SSF69369">
    <property type="entry name" value="Cloacin translocation domain"/>
    <property type="match status" value="1"/>
</dbReference>
<feature type="compositionally biased region" description="Gly residues" evidence="8">
    <location>
        <begin position="25"/>
        <end position="41"/>
    </location>
</feature>
<dbReference type="Pfam" id="PF21431">
    <property type="entry name" value="Col-Pyo_DNase"/>
    <property type="match status" value="2"/>
</dbReference>
<dbReference type="InterPro" id="IPR036302">
    <property type="entry name" value="Pyosin/cloacin_T_dom_sf"/>
</dbReference>
<dbReference type="GO" id="GO:0004519">
    <property type="term" value="F:endonuclease activity"/>
    <property type="evidence" value="ECO:0007669"/>
    <property type="project" value="UniProtKB-KW"/>
</dbReference>
<evidence type="ECO:0000256" key="3">
    <source>
        <dbReference type="ARBA" id="ARBA00022722"/>
    </source>
</evidence>
<dbReference type="EMBL" id="LT629705">
    <property type="protein sequence ID" value="SDP07986.1"/>
    <property type="molecule type" value="Genomic_DNA"/>
</dbReference>
<dbReference type="AlphaFoldDB" id="A0A1H0PTX3"/>
<feature type="compositionally biased region" description="Basic residues" evidence="8">
    <location>
        <begin position="43"/>
        <end position="52"/>
    </location>
</feature>
<sequence length="872" mass="93452">MAPQIFNDGSSGSVVIRSGPPASSGGSGGGAGGGGVSGGFGRTNKKQQKARKRAIEAARQAKEKERLQADAQAQAAAAQAHAQAAQAQAQAAAAQAQELSRLQALQQFLAGLAQRHDAIRAEVDRSFAAKADQLAPFLEHEIAGARRPPETGSSERWQLYTITKGKNEIDGLIARKTAELNAKNAIARSFDGHDPFTRTSSDYLTRLGAFGQALNDGHQIWENAYNAAHEARLLSAQINALTAKSNALARHHAEQTVVWREIEAAWERNRQYAEQREARVRFKQQADEDARVERIRQANTLDVPLSTAAAGGMFLTREGVLVAQDAAAVIEAASRAAGRLLGDFVRIAARTGPVFVTAMVYSPTLGNGELTPEQRRRLFHSVGVPAQALGLSDNSVLQSIADAGGSVEVAYRLRPETVPEGTAIIAVSTGGEIGAQVPVVNAVLEPLTGTYNAEIPGYPGRQLQFTPHVPSPAATASQGGLAVITPQVQNIPEGADLRIQDCIVCVPGLPPTYFSFGLPALGAGVVTGTGQPAGLDWWNAASQASGAAIPVQIGDQFRGREINSFVAFDEALWRTVGEYPALVTEFDEVNKKRIEQGFAPYAPKSTWVGDRREFELRYQESAALGENPFNLDKISITTPQSAFGQQGILPAIEAWPIRPVGVGTWTPLVPPGIDHLGPTTLPLTPPIPAVYPGTPVIPVLPQNETFPAVDEGQIGASIPGYPADMELPSPDVLFLDRRDDPGTATGWGADASQVWLGDDARGAGAPIPSHIADQLRWKEFRNFHGFRRAFWKAVAVDLALSDQFSVRNLRRMQAGLSPYPLGADQVGGRKTFELHHQVEVANGGEVYGMDNIVVMTPKRHIQLHMEKRENDL</sequence>
<evidence type="ECO:0000313" key="10">
    <source>
        <dbReference type="EMBL" id="SDP07986.1"/>
    </source>
</evidence>
<keyword evidence="3" id="KW-0540">Nuclease</keyword>
<evidence type="ECO:0000313" key="11">
    <source>
        <dbReference type="Proteomes" id="UP000198827"/>
    </source>
</evidence>
<dbReference type="Proteomes" id="UP000198827">
    <property type="component" value="Chromosome I"/>
</dbReference>
<protein>
    <submittedName>
        <fullName evidence="10">S-type Pyocin</fullName>
    </submittedName>
</protein>
<accession>A0A1H0PTX3</accession>
<dbReference type="GO" id="GO:0031640">
    <property type="term" value="P:killing of cells of another organism"/>
    <property type="evidence" value="ECO:0007669"/>
    <property type="project" value="UniProtKB-KW"/>
</dbReference>
<evidence type="ECO:0000256" key="4">
    <source>
        <dbReference type="ARBA" id="ARBA00022759"/>
    </source>
</evidence>
<evidence type="ECO:0000259" key="9">
    <source>
        <dbReference type="Pfam" id="PF06958"/>
    </source>
</evidence>
<dbReference type="SUPFAM" id="SSF54060">
    <property type="entry name" value="His-Me finger endonucleases"/>
    <property type="match status" value="2"/>
</dbReference>
<comment type="similarity">
    <text evidence="1">Belongs to the colicin/pyosin nuclease family.</text>
</comment>
<keyword evidence="5" id="KW-0378">Hydrolase</keyword>
<feature type="domain" description="Pyosin/cloacin translocation" evidence="9">
    <location>
        <begin position="397"/>
        <end position="513"/>
    </location>
</feature>
<dbReference type="GO" id="GO:0016787">
    <property type="term" value="F:hydrolase activity"/>
    <property type="evidence" value="ECO:0007669"/>
    <property type="project" value="UniProtKB-KW"/>
</dbReference>
<dbReference type="InterPro" id="IPR016128">
    <property type="entry name" value="Pyosin/cloacin_T_dom"/>
</dbReference>
<keyword evidence="2" id="KW-0929">Antimicrobial</keyword>
<feature type="compositionally biased region" description="Basic and acidic residues" evidence="8">
    <location>
        <begin position="53"/>
        <end position="64"/>
    </location>
</feature>
<evidence type="ECO:0000256" key="8">
    <source>
        <dbReference type="SAM" id="MobiDB-lite"/>
    </source>
</evidence>
<dbReference type="Pfam" id="PF06958">
    <property type="entry name" value="Pyocin_S"/>
    <property type="match status" value="1"/>
</dbReference>
<keyword evidence="4" id="KW-0255">Endonuclease</keyword>
<dbReference type="InterPro" id="IPR044925">
    <property type="entry name" value="His-Me_finger_sf"/>
</dbReference>
<dbReference type="OrthoDB" id="982153at2"/>
<dbReference type="Gene3D" id="3.90.540.10">
    <property type="entry name" value="Colicin/pyocin, DNase domain"/>
    <property type="match status" value="2"/>
</dbReference>
<dbReference type="GO" id="GO:0042742">
    <property type="term" value="P:defense response to bacterium"/>
    <property type="evidence" value="ECO:0007669"/>
    <property type="project" value="UniProtKB-KW"/>
</dbReference>